<dbReference type="PANTHER" id="PTHR39638">
    <property type="entry name" value="YCF35"/>
    <property type="match status" value="1"/>
</dbReference>
<name>D3QC24_STANL</name>
<dbReference type="Proteomes" id="UP000000844">
    <property type="component" value="Chromosome"/>
</dbReference>
<proteinExistence type="predicted"/>
<evidence type="ECO:0008006" key="3">
    <source>
        <dbReference type="Google" id="ProtNLM"/>
    </source>
</evidence>
<dbReference type="OrthoDB" id="163953at2"/>
<protein>
    <recommendedName>
        <fullName evidence="3">DUF1257 domain-containing protein</fullName>
    </recommendedName>
</protein>
<evidence type="ECO:0000313" key="1">
    <source>
        <dbReference type="EMBL" id="ADD44913.1"/>
    </source>
</evidence>
<dbReference type="InterPro" id="IPR009666">
    <property type="entry name" value="Uncharacterised_Ycf35"/>
</dbReference>
<gene>
    <name evidence="1" type="ordered locus">Snas_5279</name>
</gene>
<dbReference type="HOGENOM" id="CLU_145470_1_0_11"/>
<reference evidence="1 2" key="1">
    <citation type="journal article" date="2009" name="Stand. Genomic Sci.">
        <title>Complete genome sequence of Stackebrandtia nassauensis type strain (LLR-40K-21).</title>
        <authorList>
            <person name="Munk C."/>
            <person name="Lapidus A."/>
            <person name="Copeland A."/>
            <person name="Jando M."/>
            <person name="Mayilraj S."/>
            <person name="Glavina Del Rio T."/>
            <person name="Nolan M."/>
            <person name="Chen F."/>
            <person name="Lucas S."/>
            <person name="Tice H."/>
            <person name="Cheng J.F."/>
            <person name="Han C."/>
            <person name="Detter J.C."/>
            <person name="Bruce D."/>
            <person name="Goodwin L."/>
            <person name="Chain P."/>
            <person name="Pitluck S."/>
            <person name="Goker M."/>
            <person name="Ovchinikova G."/>
            <person name="Pati A."/>
            <person name="Ivanova N."/>
            <person name="Mavromatis K."/>
            <person name="Chen A."/>
            <person name="Palaniappan K."/>
            <person name="Land M."/>
            <person name="Hauser L."/>
            <person name="Chang Y.J."/>
            <person name="Jeffries C.D."/>
            <person name="Bristow J."/>
            <person name="Eisen J.A."/>
            <person name="Markowitz V."/>
            <person name="Hugenholtz P."/>
            <person name="Kyrpides N.C."/>
            <person name="Klenk H.P."/>
        </authorList>
    </citation>
    <scope>NUCLEOTIDE SEQUENCE [LARGE SCALE GENOMIC DNA]</scope>
    <source>
        <strain evidence="2">DSM 44728 / CIP 108903 / NRRL B-16338 / NBRC 102104 / LLR-40K-21</strain>
    </source>
</reference>
<dbReference type="KEGG" id="sna:Snas_5279"/>
<keyword evidence="2" id="KW-1185">Reference proteome</keyword>
<dbReference type="EMBL" id="CP001778">
    <property type="protein sequence ID" value="ADD44913.1"/>
    <property type="molecule type" value="Genomic_DNA"/>
</dbReference>
<organism evidence="1 2">
    <name type="scientific">Stackebrandtia nassauensis (strain DSM 44728 / CIP 108903 / NRRL B-16338 / NBRC 102104 / LLR-40K-21)</name>
    <dbReference type="NCBI Taxonomy" id="446470"/>
    <lineage>
        <taxon>Bacteria</taxon>
        <taxon>Bacillati</taxon>
        <taxon>Actinomycetota</taxon>
        <taxon>Actinomycetes</taxon>
        <taxon>Glycomycetales</taxon>
        <taxon>Glycomycetaceae</taxon>
        <taxon>Stackebrandtia</taxon>
    </lineage>
</organism>
<dbReference type="AlphaFoldDB" id="D3QC24"/>
<accession>D3QC24</accession>
<dbReference type="PANTHER" id="PTHR39638:SF2">
    <property type="entry name" value="YCF35"/>
    <property type="match status" value="1"/>
</dbReference>
<dbReference type="Pfam" id="PF06868">
    <property type="entry name" value="DUF1257"/>
    <property type="match status" value="1"/>
</dbReference>
<evidence type="ECO:0000313" key="2">
    <source>
        <dbReference type="Proteomes" id="UP000000844"/>
    </source>
</evidence>
<dbReference type="RefSeq" id="WP_013020484.1">
    <property type="nucleotide sequence ID" value="NC_013947.1"/>
</dbReference>
<dbReference type="eggNOG" id="ENOG503220F">
    <property type="taxonomic scope" value="Bacteria"/>
</dbReference>
<sequence>MSHFTRVRTTLTDTATLAAALRELGFAEVEVHDTAQALHGHRGDVRPETAEVIVRRQHLGIASNDLGFARREDGSYEAIVSEFDRRKYGEAWMKKLLSTYGYLTAVAFAEQHGFAIATDEVETEGTRRLTLRRTVV</sequence>
<dbReference type="STRING" id="446470.Snas_5279"/>